<name>A0A8J1TBL6_OWEFU</name>
<reference evidence="1" key="1">
    <citation type="submission" date="2022-03" db="EMBL/GenBank/DDBJ databases">
        <authorList>
            <person name="Martin C."/>
        </authorList>
    </citation>
    <scope>NUCLEOTIDE SEQUENCE</scope>
</reference>
<dbReference type="AlphaFoldDB" id="A0A8J1TBL6"/>
<dbReference type="PANTHER" id="PTHR19143">
    <property type="entry name" value="FIBRINOGEN/TENASCIN/ANGIOPOEITIN"/>
    <property type="match status" value="1"/>
</dbReference>
<comment type="caution">
    <text evidence="1">The sequence shown here is derived from an EMBL/GenBank/DDBJ whole genome shotgun (WGS) entry which is preliminary data.</text>
</comment>
<dbReference type="CDD" id="cd00087">
    <property type="entry name" value="FReD"/>
    <property type="match status" value="1"/>
</dbReference>
<dbReference type="EMBL" id="CAIIXF020000011">
    <property type="protein sequence ID" value="CAH1799453.1"/>
    <property type="molecule type" value="Genomic_DNA"/>
</dbReference>
<dbReference type="GO" id="GO:0005615">
    <property type="term" value="C:extracellular space"/>
    <property type="evidence" value="ECO:0007669"/>
    <property type="project" value="TreeGrafter"/>
</dbReference>
<dbReference type="PROSITE" id="PS51406">
    <property type="entry name" value="FIBRINOGEN_C_2"/>
    <property type="match status" value="1"/>
</dbReference>
<evidence type="ECO:0000313" key="1">
    <source>
        <dbReference type="EMBL" id="CAH1799453.1"/>
    </source>
</evidence>
<gene>
    <name evidence="1" type="ORF">OFUS_LOCUS23464</name>
</gene>
<dbReference type="Proteomes" id="UP000749559">
    <property type="component" value="Unassembled WGS sequence"/>
</dbReference>
<dbReference type="OrthoDB" id="4778440at2759"/>
<dbReference type="InterPro" id="IPR050373">
    <property type="entry name" value="Fibrinogen_C-term_domain"/>
</dbReference>
<keyword evidence="2" id="KW-1185">Reference proteome</keyword>
<dbReference type="InterPro" id="IPR036056">
    <property type="entry name" value="Fibrinogen-like_C"/>
</dbReference>
<sequence>MHLKVLLIVLLITLVVDNSDAKKRRKKKTGNQIATCKKTDIENLVSKLNALRTDTQGCCERSEDDAALYINLIEIKNNVTKARTIIEEVKTDVEEMKNDVTVKQDIEEMKNDIEKMKIDTSLMKELLEKMHNSQCESAATNPPEPETTELQQTTEVTANYPIDCSDKTGFTGVTIIQPEGQDSFPAYCSERCVYITRRFDGSVDFYRGWAEYQAGFGNPDGEYFVGLDNLHGLLAQGNYRLRIELTTWPPQNETRHAEYSTVKVADASDNYRLTIGQYSGNAGNSLGRHNGMPFTTKDRDNDPNSDNCAIRFKGAGWYTSGCHNTNLFGSYSSGPVCPARGVCMSWYHMFGNHSHSLKKVDMKICPV</sequence>
<proteinExistence type="predicted"/>
<dbReference type="Pfam" id="PF00147">
    <property type="entry name" value="Fibrinogen_C"/>
    <property type="match status" value="1"/>
</dbReference>
<dbReference type="InterPro" id="IPR014716">
    <property type="entry name" value="Fibrinogen_a/b/g_C_1"/>
</dbReference>
<organism evidence="1 2">
    <name type="scientific">Owenia fusiformis</name>
    <name type="common">Polychaete worm</name>
    <dbReference type="NCBI Taxonomy" id="6347"/>
    <lineage>
        <taxon>Eukaryota</taxon>
        <taxon>Metazoa</taxon>
        <taxon>Spiralia</taxon>
        <taxon>Lophotrochozoa</taxon>
        <taxon>Annelida</taxon>
        <taxon>Polychaeta</taxon>
        <taxon>Sedentaria</taxon>
        <taxon>Canalipalpata</taxon>
        <taxon>Sabellida</taxon>
        <taxon>Oweniida</taxon>
        <taxon>Oweniidae</taxon>
        <taxon>Owenia</taxon>
    </lineage>
</organism>
<dbReference type="InterPro" id="IPR002181">
    <property type="entry name" value="Fibrinogen_a/b/g_C_dom"/>
</dbReference>
<dbReference type="SUPFAM" id="SSF56496">
    <property type="entry name" value="Fibrinogen C-terminal domain-like"/>
    <property type="match status" value="1"/>
</dbReference>
<protein>
    <submittedName>
        <fullName evidence="1">Uncharacterized protein</fullName>
    </submittedName>
</protein>
<evidence type="ECO:0000313" key="2">
    <source>
        <dbReference type="Proteomes" id="UP000749559"/>
    </source>
</evidence>
<dbReference type="SMART" id="SM00186">
    <property type="entry name" value="FBG"/>
    <property type="match status" value="1"/>
</dbReference>
<dbReference type="Gene3D" id="3.90.215.10">
    <property type="entry name" value="Gamma Fibrinogen, chain A, domain 1"/>
    <property type="match status" value="1"/>
</dbReference>
<accession>A0A8J1TBL6</accession>